<reference evidence="2" key="1">
    <citation type="submission" date="2023-03" db="EMBL/GenBank/DDBJ databases">
        <title>Massive genome expansion in bonnet fungi (Mycena s.s.) driven by repeated elements and novel gene families across ecological guilds.</title>
        <authorList>
            <consortium name="Lawrence Berkeley National Laboratory"/>
            <person name="Harder C.B."/>
            <person name="Miyauchi S."/>
            <person name="Viragh M."/>
            <person name="Kuo A."/>
            <person name="Thoen E."/>
            <person name="Andreopoulos B."/>
            <person name="Lu D."/>
            <person name="Skrede I."/>
            <person name="Drula E."/>
            <person name="Henrissat B."/>
            <person name="Morin E."/>
            <person name="Kohler A."/>
            <person name="Barry K."/>
            <person name="LaButti K."/>
            <person name="Morin E."/>
            <person name="Salamov A."/>
            <person name="Lipzen A."/>
            <person name="Mereny Z."/>
            <person name="Hegedus B."/>
            <person name="Baldrian P."/>
            <person name="Stursova M."/>
            <person name="Weitz H."/>
            <person name="Taylor A."/>
            <person name="Grigoriev I.V."/>
            <person name="Nagy L.G."/>
            <person name="Martin F."/>
            <person name="Kauserud H."/>
        </authorList>
    </citation>
    <scope>NUCLEOTIDE SEQUENCE</scope>
    <source>
        <strain evidence="2">9284</strain>
    </source>
</reference>
<dbReference type="Proteomes" id="UP001221142">
    <property type="component" value="Unassembled WGS sequence"/>
</dbReference>
<evidence type="ECO:0000256" key="1">
    <source>
        <dbReference type="SAM" id="Coils"/>
    </source>
</evidence>
<accession>A0AAD7AZF1</accession>
<evidence type="ECO:0000313" key="3">
    <source>
        <dbReference type="Proteomes" id="UP001221142"/>
    </source>
</evidence>
<protein>
    <recommendedName>
        <fullName evidence="4">F-box domain-containing protein</fullName>
    </recommendedName>
</protein>
<proteinExistence type="predicted"/>
<dbReference type="AlphaFoldDB" id="A0AAD7AZF1"/>
<organism evidence="2 3">
    <name type="scientific">Roridomyces roridus</name>
    <dbReference type="NCBI Taxonomy" id="1738132"/>
    <lineage>
        <taxon>Eukaryota</taxon>
        <taxon>Fungi</taxon>
        <taxon>Dikarya</taxon>
        <taxon>Basidiomycota</taxon>
        <taxon>Agaricomycotina</taxon>
        <taxon>Agaricomycetes</taxon>
        <taxon>Agaricomycetidae</taxon>
        <taxon>Agaricales</taxon>
        <taxon>Marasmiineae</taxon>
        <taxon>Mycenaceae</taxon>
        <taxon>Roridomyces</taxon>
    </lineage>
</organism>
<feature type="coiled-coil region" evidence="1">
    <location>
        <begin position="57"/>
        <end position="91"/>
    </location>
</feature>
<dbReference type="EMBL" id="JARKIF010000077">
    <property type="protein sequence ID" value="KAJ7605291.1"/>
    <property type="molecule type" value="Genomic_DNA"/>
</dbReference>
<comment type="caution">
    <text evidence="2">The sequence shown here is derived from an EMBL/GenBank/DDBJ whole genome shotgun (WGS) entry which is preliminary data.</text>
</comment>
<name>A0AAD7AZF1_9AGAR</name>
<gene>
    <name evidence="2" type="ORF">FB45DRAFT_1069411</name>
</gene>
<evidence type="ECO:0008006" key="4">
    <source>
        <dbReference type="Google" id="ProtNLM"/>
    </source>
</evidence>
<keyword evidence="1" id="KW-0175">Coiled coil</keyword>
<keyword evidence="3" id="KW-1185">Reference proteome</keyword>
<sequence length="526" mass="58886">MSRCSQCGEITKLKTEDSNIVPGPVADITTTARYLRLLCTNDPPLKGPVLAHIQDIVSKTRQRLASLDTNISDLRAQLMQLEDERSLLSDSLQKNTAVTSPLRWIPPEVLAEIFTWTLPEHYEKPARVDECPWVLGHICSRWREIALSTPSLWSFSFIAGVHPNRYPLLPMIEAQIQRARTLRVHFMGCETSHSSPQIERFDLLSKHSERWEELSIQLTSALVPRLSALQGRLSSLRKLWVRWDNEDSDEGLEFVDCFESASSLVDAGFAGESRFIPILLPLHQLTVYRVDCPWKEHQEALRAAPNLIEARINVMFQDDPWPNPSDTVIDMLHLRRLFVTDVNILRILRAPALDGIGIDTAPGEELDVTRELDAFLVRSSCTPRRLCLSGSPEATTTAAVLNKHICISSCVLVFDQATRTSSTAFAGLMTMFTRADTAPNLGEICIGSHKPFAINYSLLLKMVESRRNADRPLGEVTVLMSGWDPDPATIVGFRALEDAGLVLSVGTVDVNHLRSWKYTSPNFGVL</sequence>
<evidence type="ECO:0000313" key="2">
    <source>
        <dbReference type="EMBL" id="KAJ7605291.1"/>
    </source>
</evidence>